<dbReference type="EMBL" id="JAGIOJ010000001">
    <property type="protein sequence ID" value="MBP2398329.1"/>
    <property type="molecule type" value="Genomic_DNA"/>
</dbReference>
<gene>
    <name evidence="1" type="ORF">JOF39_001410</name>
</gene>
<dbReference type="RefSeq" id="WP_188948404.1">
    <property type="nucleotide sequence ID" value="NZ_BMPH01000007.1"/>
</dbReference>
<comment type="caution">
    <text evidence="1">The sequence shown here is derived from an EMBL/GenBank/DDBJ whole genome shotgun (WGS) entry which is preliminary data.</text>
</comment>
<name>A0ABS4XP90_GLUPR</name>
<accession>A0ABS4XP90</accession>
<reference evidence="1 2" key="1">
    <citation type="submission" date="2021-03" db="EMBL/GenBank/DDBJ databases">
        <title>Sequencing the genomes of 1000 actinobacteria strains.</title>
        <authorList>
            <person name="Klenk H.-P."/>
        </authorList>
    </citation>
    <scope>NUCLEOTIDE SEQUENCE [LARGE SCALE GENOMIC DNA]</scope>
    <source>
        <strain evidence="1 2">DSM 20168</strain>
    </source>
</reference>
<evidence type="ECO:0000313" key="1">
    <source>
        <dbReference type="EMBL" id="MBP2398329.1"/>
    </source>
</evidence>
<dbReference type="Proteomes" id="UP001195422">
    <property type="component" value="Unassembled WGS sequence"/>
</dbReference>
<keyword evidence="2" id="KW-1185">Reference proteome</keyword>
<organism evidence="1 2">
    <name type="scientific">Glutamicibacter protophormiae</name>
    <name type="common">Brevibacterium protophormiae</name>
    <dbReference type="NCBI Taxonomy" id="37930"/>
    <lineage>
        <taxon>Bacteria</taxon>
        <taxon>Bacillati</taxon>
        <taxon>Actinomycetota</taxon>
        <taxon>Actinomycetes</taxon>
        <taxon>Micrococcales</taxon>
        <taxon>Micrococcaceae</taxon>
        <taxon>Glutamicibacter</taxon>
    </lineage>
</organism>
<evidence type="ECO:0000313" key="2">
    <source>
        <dbReference type="Proteomes" id="UP001195422"/>
    </source>
</evidence>
<sequence>MDLKQSLLAGRRGRRLLSGIALSGTAPEAQHLMRSVFDASYELGRRRGDGVVRFTMVADEDSGEPQESAADETVASIAEIAQMIRHRAPARGNTRSDPLSAGGQRRLRHVLAAAGCRGHLVRGSSTR</sequence>
<protein>
    <submittedName>
        <fullName evidence="1">Uncharacterized protein</fullName>
    </submittedName>
</protein>
<proteinExistence type="predicted"/>